<keyword evidence="1" id="KW-0131">Cell cycle</keyword>
<keyword evidence="2" id="KW-1185">Reference proteome</keyword>
<keyword evidence="1" id="KW-0132">Cell division</keyword>
<reference evidence="1" key="1">
    <citation type="submission" date="2020-11" db="EMBL/GenBank/DDBJ databases">
        <title>Bacterial whole genome sequence for Panacibacter sp. DH6.</title>
        <authorList>
            <person name="Le V."/>
            <person name="Ko S."/>
            <person name="Ahn C.-Y."/>
            <person name="Oh H.-M."/>
        </authorList>
    </citation>
    <scope>NUCLEOTIDE SEQUENCE</scope>
    <source>
        <strain evidence="1">DH6</strain>
    </source>
</reference>
<dbReference type="SUPFAM" id="SSF102829">
    <property type="entry name" value="Cell division protein ZapA-like"/>
    <property type="match status" value="1"/>
</dbReference>
<evidence type="ECO:0000313" key="2">
    <source>
        <dbReference type="Proteomes" id="UP000628448"/>
    </source>
</evidence>
<dbReference type="Proteomes" id="UP000628448">
    <property type="component" value="Unassembled WGS sequence"/>
</dbReference>
<dbReference type="GO" id="GO:0051301">
    <property type="term" value="P:cell division"/>
    <property type="evidence" value="ECO:0007669"/>
    <property type="project" value="UniProtKB-KW"/>
</dbReference>
<gene>
    <name evidence="1" type="ORF">I5907_10055</name>
</gene>
<comment type="caution">
    <text evidence="1">The sequence shown here is derived from an EMBL/GenBank/DDBJ whole genome shotgun (WGS) entry which is preliminary data.</text>
</comment>
<proteinExistence type="predicted"/>
<protein>
    <submittedName>
        <fullName evidence="1">Cell division protein ZapA</fullName>
    </submittedName>
</protein>
<dbReference type="RefSeq" id="WP_196990584.1">
    <property type="nucleotide sequence ID" value="NZ_JADWYR010000001.1"/>
</dbReference>
<dbReference type="EMBL" id="JADWYR010000001">
    <property type="protein sequence ID" value="MBG9376578.1"/>
    <property type="molecule type" value="Genomic_DNA"/>
</dbReference>
<dbReference type="InterPro" id="IPR036192">
    <property type="entry name" value="Cell_div_ZapA-like_sf"/>
</dbReference>
<name>A0A931E3V3_9BACT</name>
<dbReference type="AlphaFoldDB" id="A0A931E3V3"/>
<evidence type="ECO:0000313" key="1">
    <source>
        <dbReference type="EMBL" id="MBG9376578.1"/>
    </source>
</evidence>
<dbReference type="InterPro" id="IPR007838">
    <property type="entry name" value="Cell_div_ZapA-like"/>
</dbReference>
<sequence length="98" mass="11408">MDALIPVTILIGDRTYRLKIDAEDEERVRKSVKLINEKIAEFKNNFAGKDMQDFISMVLIWFATEQMKNNGETTMLHDTISRLVQMEEMIDRALDEGK</sequence>
<dbReference type="Pfam" id="PF05164">
    <property type="entry name" value="ZapA"/>
    <property type="match status" value="1"/>
</dbReference>
<organism evidence="1 2">
    <name type="scientific">Panacibacter microcysteis</name>
    <dbReference type="NCBI Taxonomy" id="2793269"/>
    <lineage>
        <taxon>Bacteria</taxon>
        <taxon>Pseudomonadati</taxon>
        <taxon>Bacteroidota</taxon>
        <taxon>Chitinophagia</taxon>
        <taxon>Chitinophagales</taxon>
        <taxon>Chitinophagaceae</taxon>
        <taxon>Panacibacter</taxon>
    </lineage>
</organism>
<accession>A0A931E3V3</accession>